<evidence type="ECO:0000313" key="2">
    <source>
        <dbReference type="Proteomes" id="UP001221898"/>
    </source>
</evidence>
<evidence type="ECO:0000313" key="1">
    <source>
        <dbReference type="EMBL" id="KAJ8377359.1"/>
    </source>
</evidence>
<keyword evidence="2" id="KW-1185">Reference proteome</keyword>
<gene>
    <name evidence="1" type="ORF">AAFF_G00260880</name>
</gene>
<reference evidence="1" key="1">
    <citation type="journal article" date="2023" name="Science">
        <title>Genome structures resolve the early diversification of teleost fishes.</title>
        <authorList>
            <person name="Parey E."/>
            <person name="Louis A."/>
            <person name="Montfort J."/>
            <person name="Bouchez O."/>
            <person name="Roques C."/>
            <person name="Iampietro C."/>
            <person name="Lluch J."/>
            <person name="Castinel A."/>
            <person name="Donnadieu C."/>
            <person name="Desvignes T."/>
            <person name="Floi Bucao C."/>
            <person name="Jouanno E."/>
            <person name="Wen M."/>
            <person name="Mejri S."/>
            <person name="Dirks R."/>
            <person name="Jansen H."/>
            <person name="Henkel C."/>
            <person name="Chen W.J."/>
            <person name="Zahm M."/>
            <person name="Cabau C."/>
            <person name="Klopp C."/>
            <person name="Thompson A.W."/>
            <person name="Robinson-Rechavi M."/>
            <person name="Braasch I."/>
            <person name="Lecointre G."/>
            <person name="Bobe J."/>
            <person name="Postlethwait J.H."/>
            <person name="Berthelot C."/>
            <person name="Roest Crollius H."/>
            <person name="Guiguen Y."/>
        </authorList>
    </citation>
    <scope>NUCLEOTIDE SEQUENCE</scope>
    <source>
        <strain evidence="1">NC1722</strain>
    </source>
</reference>
<comment type="caution">
    <text evidence="1">The sequence shown here is derived from an EMBL/GenBank/DDBJ whole genome shotgun (WGS) entry which is preliminary data.</text>
</comment>
<proteinExistence type="predicted"/>
<protein>
    <submittedName>
        <fullName evidence="1">Uncharacterized protein</fullName>
    </submittedName>
</protein>
<organism evidence="1 2">
    <name type="scientific">Aldrovandia affinis</name>
    <dbReference type="NCBI Taxonomy" id="143900"/>
    <lineage>
        <taxon>Eukaryota</taxon>
        <taxon>Metazoa</taxon>
        <taxon>Chordata</taxon>
        <taxon>Craniata</taxon>
        <taxon>Vertebrata</taxon>
        <taxon>Euteleostomi</taxon>
        <taxon>Actinopterygii</taxon>
        <taxon>Neopterygii</taxon>
        <taxon>Teleostei</taxon>
        <taxon>Notacanthiformes</taxon>
        <taxon>Halosauridae</taxon>
        <taxon>Aldrovandia</taxon>
    </lineage>
</organism>
<accession>A0AAD7W231</accession>
<dbReference type="Proteomes" id="UP001221898">
    <property type="component" value="Unassembled WGS sequence"/>
</dbReference>
<sequence length="115" mass="13281">MLREVCPNRVCIQSWAYEGQVDRKLEREHMRRQAVGVLPTHPWLERTADRFHARGKVREVTCTLDWRVPSPVMRKTIERADSVPRCETAAGLARAFQVQRPRFARSSQPSEVALG</sequence>
<name>A0AAD7W231_9TELE</name>
<dbReference type="EMBL" id="JAINUG010000356">
    <property type="protein sequence ID" value="KAJ8377359.1"/>
    <property type="molecule type" value="Genomic_DNA"/>
</dbReference>
<dbReference type="AlphaFoldDB" id="A0AAD7W231"/>